<evidence type="ECO:0000256" key="10">
    <source>
        <dbReference type="SAM" id="MobiDB-lite"/>
    </source>
</evidence>
<comment type="caution">
    <text evidence="11">The sequence shown here is derived from an EMBL/GenBank/DDBJ whole genome shotgun (WGS) entry which is preliminary data.</text>
</comment>
<protein>
    <recommendedName>
        <fullName evidence="3 8">Mediator of RNA polymerase II transcription subunit 21</fullName>
    </recommendedName>
</protein>
<keyword evidence="5 8" id="KW-0010">Activator</keyword>
<gene>
    <name evidence="11" type="ORF">MKK02DRAFT_41053</name>
</gene>
<dbReference type="PANTHER" id="PTHR13381:SF0">
    <property type="entry name" value="MEDIATOR OF RNA POLYMERASE II TRANSCRIPTION SUBUNIT 21"/>
    <property type="match status" value="1"/>
</dbReference>
<evidence type="ECO:0000256" key="4">
    <source>
        <dbReference type="ARBA" id="ARBA00023015"/>
    </source>
</evidence>
<evidence type="ECO:0000256" key="9">
    <source>
        <dbReference type="SAM" id="Coils"/>
    </source>
</evidence>
<keyword evidence="4 8" id="KW-0805">Transcription regulation</keyword>
<dbReference type="GO" id="GO:0016592">
    <property type="term" value="C:mediator complex"/>
    <property type="evidence" value="ECO:0007669"/>
    <property type="project" value="UniProtKB-UniRule"/>
</dbReference>
<sequence>MSRLIDIRHIQQQPPPFLLLSSLIILSSIQPPSSSTSPASLLLTLTHTSIEYITKRTAFEQASADIPRTLASEHTAPPEEYREAIQIFVADIISRSKDVEKLIAALPKKDDSGARAERLRELQGEMIVANQEYKEALAQAESLLEEMQNALAVALDDTRDPQLEETAKQFRKKGVGDVEREEEVEKRAI</sequence>
<dbReference type="SUPFAM" id="SSF140718">
    <property type="entry name" value="Mediator hinge subcomplex-like"/>
    <property type="match status" value="1"/>
</dbReference>
<evidence type="ECO:0000256" key="2">
    <source>
        <dbReference type="ARBA" id="ARBA00005770"/>
    </source>
</evidence>
<dbReference type="AlphaFoldDB" id="A0AA38H4T4"/>
<dbReference type="InterPro" id="IPR037212">
    <property type="entry name" value="Med7/Med21-like"/>
</dbReference>
<organism evidence="11 12">
    <name type="scientific">Dioszegia hungarica</name>
    <dbReference type="NCBI Taxonomy" id="4972"/>
    <lineage>
        <taxon>Eukaryota</taxon>
        <taxon>Fungi</taxon>
        <taxon>Dikarya</taxon>
        <taxon>Basidiomycota</taxon>
        <taxon>Agaricomycotina</taxon>
        <taxon>Tremellomycetes</taxon>
        <taxon>Tremellales</taxon>
        <taxon>Bulleribasidiaceae</taxon>
        <taxon>Dioszegia</taxon>
    </lineage>
</organism>
<keyword evidence="7 8" id="KW-0539">Nucleus</keyword>
<dbReference type="GO" id="GO:0003712">
    <property type="term" value="F:transcription coregulator activity"/>
    <property type="evidence" value="ECO:0007669"/>
    <property type="project" value="TreeGrafter"/>
</dbReference>
<name>A0AA38H4T4_9TREE</name>
<evidence type="ECO:0000256" key="7">
    <source>
        <dbReference type="ARBA" id="ARBA00023242"/>
    </source>
</evidence>
<dbReference type="Gene3D" id="6.10.280.10">
    <property type="entry name" value="Mediator complex, subunit Med21"/>
    <property type="match status" value="1"/>
</dbReference>
<accession>A0AA38H4T4</accession>
<reference evidence="11" key="1">
    <citation type="journal article" date="2022" name="G3 (Bethesda)">
        <title>High quality genome of the basidiomycete yeast Dioszegia hungarica PDD-24b-2 isolated from cloud water.</title>
        <authorList>
            <person name="Jarrige D."/>
            <person name="Haridas S."/>
            <person name="Bleykasten-Grosshans C."/>
            <person name="Joly M."/>
            <person name="Nadalig T."/>
            <person name="Sancelme M."/>
            <person name="Vuilleumier S."/>
            <person name="Grigoriev I.V."/>
            <person name="Amato P."/>
            <person name="Bringel F."/>
        </authorList>
    </citation>
    <scope>NUCLEOTIDE SEQUENCE</scope>
    <source>
        <strain evidence="11">PDD-24b-2</strain>
    </source>
</reference>
<comment type="subcellular location">
    <subcellularLocation>
        <location evidence="1 8">Nucleus</location>
    </subcellularLocation>
</comment>
<feature type="coiled-coil region" evidence="9">
    <location>
        <begin position="119"/>
        <end position="157"/>
    </location>
</feature>
<dbReference type="RefSeq" id="XP_052942518.1">
    <property type="nucleotide sequence ID" value="XM_053091401.1"/>
</dbReference>
<keyword evidence="12" id="KW-1185">Reference proteome</keyword>
<keyword evidence="9" id="KW-0175">Coiled coil</keyword>
<evidence type="ECO:0000256" key="5">
    <source>
        <dbReference type="ARBA" id="ARBA00023159"/>
    </source>
</evidence>
<evidence type="ECO:0000256" key="8">
    <source>
        <dbReference type="RuleBase" id="RU366036"/>
    </source>
</evidence>
<dbReference type="Proteomes" id="UP001164286">
    <property type="component" value="Unassembled WGS sequence"/>
</dbReference>
<evidence type="ECO:0000256" key="1">
    <source>
        <dbReference type="ARBA" id="ARBA00004123"/>
    </source>
</evidence>
<dbReference type="Pfam" id="PF11221">
    <property type="entry name" value="Med21"/>
    <property type="match status" value="1"/>
</dbReference>
<comment type="subunit">
    <text evidence="8">Component of the Mediator complex.</text>
</comment>
<dbReference type="InterPro" id="IPR021384">
    <property type="entry name" value="Mediator_Med21"/>
</dbReference>
<proteinExistence type="inferred from homology"/>
<dbReference type="PANTHER" id="PTHR13381">
    <property type="entry name" value="RNA POLYMERASE II HOLOENZYME COMPONENT SRB7"/>
    <property type="match status" value="1"/>
</dbReference>
<comment type="similarity">
    <text evidence="2 8">Belongs to the Mediator complex subunit 21 family.</text>
</comment>
<evidence type="ECO:0000256" key="3">
    <source>
        <dbReference type="ARBA" id="ARBA00019691"/>
    </source>
</evidence>
<evidence type="ECO:0000256" key="6">
    <source>
        <dbReference type="ARBA" id="ARBA00023163"/>
    </source>
</evidence>
<evidence type="ECO:0000313" key="12">
    <source>
        <dbReference type="Proteomes" id="UP001164286"/>
    </source>
</evidence>
<keyword evidence="6 8" id="KW-0804">Transcription</keyword>
<evidence type="ECO:0000313" key="11">
    <source>
        <dbReference type="EMBL" id="KAI9632741.1"/>
    </source>
</evidence>
<feature type="region of interest" description="Disordered" evidence="10">
    <location>
        <begin position="167"/>
        <end position="189"/>
    </location>
</feature>
<dbReference type="EMBL" id="JAKWFO010000014">
    <property type="protein sequence ID" value="KAI9632741.1"/>
    <property type="molecule type" value="Genomic_DNA"/>
</dbReference>
<dbReference type="GO" id="GO:0006357">
    <property type="term" value="P:regulation of transcription by RNA polymerase II"/>
    <property type="evidence" value="ECO:0007669"/>
    <property type="project" value="TreeGrafter"/>
</dbReference>
<dbReference type="GeneID" id="77730606"/>
<comment type="function">
    <text evidence="8">Component of the Mediator complex, a coactivator involved in the regulated transcription of nearly all RNA polymerase II-dependent genes. Mediator functions as a bridge to convey information from gene-specific regulatory proteins to the basal RNA polymerase II transcription machinery. Mediator is recruited to promoters by direct interactions with regulatory proteins and serves as a scaffold for the assembly of a functional preinitiation complex with RNA polymerase II and the general transcription factors.</text>
</comment>